<dbReference type="Gene3D" id="3.30.160.710">
    <property type="match status" value="2"/>
</dbReference>
<dbReference type="InterPro" id="IPR008964">
    <property type="entry name" value="Invasin/intimin_cell_adhesion"/>
</dbReference>
<reference evidence="4" key="1">
    <citation type="journal article" date="2014" name="Int. J. Syst. Evol. Microbiol.">
        <title>Complete genome sequence of Corynebacterium casei LMG S-19264T (=DSM 44701T), isolated from a smear-ripened cheese.</title>
        <authorList>
            <consortium name="US DOE Joint Genome Institute (JGI-PGF)"/>
            <person name="Walter F."/>
            <person name="Albersmeier A."/>
            <person name="Kalinowski J."/>
            <person name="Ruckert C."/>
        </authorList>
    </citation>
    <scope>NUCLEOTIDE SEQUENCE</scope>
    <source>
        <strain evidence="4">CGMCC 1.15290</strain>
    </source>
</reference>
<protein>
    <recommendedName>
        <fullName evidence="6">Por secretion system C-terminal sorting domain-containing protein</fullName>
    </recommendedName>
</protein>
<dbReference type="SUPFAM" id="SSF49373">
    <property type="entry name" value="Invasin/intimin cell-adhesion fragments"/>
    <property type="match status" value="2"/>
</dbReference>
<feature type="domain" description="Secretion system C-terminal sorting" evidence="3">
    <location>
        <begin position="829"/>
        <end position="897"/>
    </location>
</feature>
<dbReference type="Pfam" id="PF18962">
    <property type="entry name" value="Por_Secre_tail"/>
    <property type="match status" value="1"/>
</dbReference>
<feature type="domain" description="MBG" evidence="2">
    <location>
        <begin position="567"/>
        <end position="643"/>
    </location>
</feature>
<dbReference type="EMBL" id="BMIB01000001">
    <property type="protein sequence ID" value="GGH62296.1"/>
    <property type="molecule type" value="Genomic_DNA"/>
</dbReference>
<sequence>MKKSFLTAFYLFLIVCSGSVVNGQVTTHFTEILVPKYMYGNGFIGGSVIPYVFRAKLGGLQAGGAYSYDVSLIPDYQDVSDPNAGSANYLIKENGLYVLPYETMKGKFTADANGEYTDWFVVISSSYMSMEDTDIRLQINVSGAGNTNLETVFYSSSLVRCKNFGSADNGGTAIRSTAAAGAKAGNFVMLYDSDDVTARPVSGAIIENDGFDTRNPEYESFLLFAGFYKASVEGVDKAWAALVPNTNANGIRNIVQYNVDGSVAGNSSSADGKWAGLNGTVVNTVDPRGGEGDELIVLDGSVVTIAPPRQQPALAFAAPVPAEVFTGDKDFSVSVTSKSDGAITWLSGNTAVVTVDNSGMVHVAGPGVAEISAIQAENAFYFADTVKATITVKVPRSEPVLSFPASFPTTVIIGSADFDAGVTSTSSAAIEYSSSNAAVITVDGNGVIHIAGVGSAVITASQQENADFKAGSVSKTLTVVDKQVPVVSFQPFSVKIYGDADLVPLASATSAVTPIYSTSNPAVAQVVDGKIKITGAGTADIKALFTGTASYSEITATQMLTVQKKALTIIAEDKTRKQEVANPQLTVKYQGFVNGDTNTNALQEQPVVTTTAVTGSAPGVYPINVAGAVSANYSISYVPGNLTVELVMKDNVISFPNISVKDYGQAEFESLATATSGLPVTLASSNTDVAVIVGSKIRITGAGTATITAIQPGNISYVAAEPVVQTLTVRKAFLVIAPVDTFKVQGTTNPVFRARYTGFVNGDNASVLSTQPAISTSALTVSPAGIYELVAGGAAAANYDIVYNKGVFTINSANGGGQDELLSYCDAPGQLKITVNVQAAAKVSIQLFDAAGKKVLDMPVNLSKGFNTYHINVSRLMPGVYPLRVAGGSLILKSKAVVR</sequence>
<gene>
    <name evidence="4" type="ORF">GCM10011379_12120</name>
</gene>
<dbReference type="Gene3D" id="2.60.40.1080">
    <property type="match status" value="2"/>
</dbReference>
<evidence type="ECO:0000313" key="4">
    <source>
        <dbReference type="EMBL" id="GGH62296.1"/>
    </source>
</evidence>
<dbReference type="InterPro" id="IPR041286">
    <property type="entry name" value="MBG_2"/>
</dbReference>
<evidence type="ECO:0000256" key="1">
    <source>
        <dbReference type="SAM" id="SignalP"/>
    </source>
</evidence>
<dbReference type="RefSeq" id="WP_188951072.1">
    <property type="nucleotide sequence ID" value="NZ_BMIB01000001.1"/>
</dbReference>
<name>A0A917MSV9_9BACT</name>
<feature type="domain" description="MBG" evidence="2">
    <location>
        <begin position="734"/>
        <end position="809"/>
    </location>
</feature>
<reference evidence="4" key="2">
    <citation type="submission" date="2020-09" db="EMBL/GenBank/DDBJ databases">
        <authorList>
            <person name="Sun Q."/>
            <person name="Zhou Y."/>
        </authorList>
    </citation>
    <scope>NUCLEOTIDE SEQUENCE</scope>
    <source>
        <strain evidence="4">CGMCC 1.15290</strain>
    </source>
</reference>
<feature type="signal peptide" evidence="1">
    <location>
        <begin position="1"/>
        <end position="22"/>
    </location>
</feature>
<evidence type="ECO:0000259" key="3">
    <source>
        <dbReference type="Pfam" id="PF18962"/>
    </source>
</evidence>
<evidence type="ECO:0000259" key="2">
    <source>
        <dbReference type="Pfam" id="PF18676"/>
    </source>
</evidence>
<evidence type="ECO:0000313" key="5">
    <source>
        <dbReference type="Proteomes" id="UP000627292"/>
    </source>
</evidence>
<proteinExistence type="predicted"/>
<dbReference type="Pfam" id="PF18676">
    <property type="entry name" value="MBG_2"/>
    <property type="match status" value="2"/>
</dbReference>
<organism evidence="4 5">
    <name type="scientific">Filimonas zeae</name>
    <dbReference type="NCBI Taxonomy" id="1737353"/>
    <lineage>
        <taxon>Bacteria</taxon>
        <taxon>Pseudomonadati</taxon>
        <taxon>Bacteroidota</taxon>
        <taxon>Chitinophagia</taxon>
        <taxon>Chitinophagales</taxon>
        <taxon>Chitinophagaceae</taxon>
        <taxon>Filimonas</taxon>
    </lineage>
</organism>
<dbReference type="AlphaFoldDB" id="A0A917MSV9"/>
<keyword evidence="1" id="KW-0732">Signal</keyword>
<comment type="caution">
    <text evidence="4">The sequence shown here is derived from an EMBL/GenBank/DDBJ whole genome shotgun (WGS) entry which is preliminary data.</text>
</comment>
<evidence type="ECO:0008006" key="6">
    <source>
        <dbReference type="Google" id="ProtNLM"/>
    </source>
</evidence>
<dbReference type="InterPro" id="IPR026444">
    <property type="entry name" value="Secre_tail"/>
</dbReference>
<dbReference type="Proteomes" id="UP000627292">
    <property type="component" value="Unassembled WGS sequence"/>
</dbReference>
<accession>A0A917MSV9</accession>
<keyword evidence="5" id="KW-1185">Reference proteome</keyword>
<feature type="chain" id="PRO_5037800899" description="Por secretion system C-terminal sorting domain-containing protein" evidence="1">
    <location>
        <begin position="23"/>
        <end position="899"/>
    </location>
</feature>